<sequence>MFEKHMRSYAETSGAITEYEKTGIVPESYSLYEEYYYNKLFGLSNARTQAALTALFKGQWGTGSRNLMPGTLPVMVFGWNNVVSSFEPIGVFGFTSMYNKKIYRKRLFTYWSTGFAVISLSGPLAFANDKMSSGIGG</sequence>
<feature type="transmembrane region" description="Helical" evidence="1">
    <location>
        <begin position="107"/>
        <end position="127"/>
    </location>
</feature>
<keyword evidence="1" id="KW-1133">Transmembrane helix</keyword>
<protein>
    <submittedName>
        <fullName evidence="2">Uncharacterized protein</fullName>
    </submittedName>
</protein>
<organism evidence="2">
    <name type="scientific">hydrothermal vent metagenome</name>
    <dbReference type="NCBI Taxonomy" id="652676"/>
    <lineage>
        <taxon>unclassified sequences</taxon>
        <taxon>metagenomes</taxon>
        <taxon>ecological metagenomes</taxon>
    </lineage>
</organism>
<reference evidence="2" key="1">
    <citation type="submission" date="2018-06" db="EMBL/GenBank/DDBJ databases">
        <authorList>
            <person name="Zhirakovskaya E."/>
        </authorList>
    </citation>
    <scope>NUCLEOTIDE SEQUENCE</scope>
</reference>
<evidence type="ECO:0000256" key="1">
    <source>
        <dbReference type="SAM" id="Phobius"/>
    </source>
</evidence>
<name>A0A3B0V432_9ZZZZ</name>
<accession>A0A3B0V432</accession>
<dbReference type="EMBL" id="UOES01000131">
    <property type="protein sequence ID" value="VAW26716.1"/>
    <property type="molecule type" value="Genomic_DNA"/>
</dbReference>
<proteinExistence type="predicted"/>
<evidence type="ECO:0000313" key="2">
    <source>
        <dbReference type="EMBL" id="VAW26716.1"/>
    </source>
</evidence>
<keyword evidence="1" id="KW-0812">Transmembrane</keyword>
<keyword evidence="1" id="KW-0472">Membrane</keyword>
<gene>
    <name evidence="2" type="ORF">MNBD_BACTEROID06-1394</name>
</gene>
<dbReference type="AlphaFoldDB" id="A0A3B0V432"/>